<accession>A0A7W8X029</accession>
<dbReference type="RefSeq" id="WP_260170498.1">
    <property type="nucleotide sequence ID" value="NZ_BAAARH010000010.1"/>
</dbReference>
<protein>
    <submittedName>
        <fullName evidence="1">Uncharacterized protein</fullName>
    </submittedName>
</protein>
<dbReference type="EMBL" id="JACHDR010000001">
    <property type="protein sequence ID" value="MBB5512448.1"/>
    <property type="molecule type" value="Genomic_DNA"/>
</dbReference>
<organism evidence="1 2">
    <name type="scientific">Neomicrococcus aestuarii</name>
    <dbReference type="NCBI Taxonomy" id="556325"/>
    <lineage>
        <taxon>Bacteria</taxon>
        <taxon>Bacillati</taxon>
        <taxon>Actinomycetota</taxon>
        <taxon>Actinomycetes</taxon>
        <taxon>Micrococcales</taxon>
        <taxon>Micrococcaceae</taxon>
        <taxon>Neomicrococcus</taxon>
    </lineage>
</organism>
<evidence type="ECO:0000313" key="1">
    <source>
        <dbReference type="EMBL" id="MBB5512448.1"/>
    </source>
</evidence>
<dbReference type="AlphaFoldDB" id="A0A7W8X029"/>
<sequence length="44" mass="4939">MIDSVRVQSLPPDPRTRVSKMAHHRFSMQAHLKSNLARAQSGPV</sequence>
<proteinExistence type="predicted"/>
<reference evidence="1 2" key="1">
    <citation type="submission" date="2020-08" db="EMBL/GenBank/DDBJ databases">
        <title>Sequencing the genomes of 1000 actinobacteria strains.</title>
        <authorList>
            <person name="Klenk H.-P."/>
        </authorList>
    </citation>
    <scope>NUCLEOTIDE SEQUENCE [LARGE SCALE GENOMIC DNA]</scope>
    <source>
        <strain evidence="1 2">DSM 105783</strain>
    </source>
</reference>
<name>A0A7W8X029_9MICC</name>
<gene>
    <name evidence="1" type="ORF">HD598_001135</name>
</gene>
<evidence type="ECO:0000313" key="2">
    <source>
        <dbReference type="Proteomes" id="UP000580797"/>
    </source>
</evidence>
<comment type="caution">
    <text evidence="1">The sequence shown here is derived from an EMBL/GenBank/DDBJ whole genome shotgun (WGS) entry which is preliminary data.</text>
</comment>
<dbReference type="Proteomes" id="UP000580797">
    <property type="component" value="Unassembled WGS sequence"/>
</dbReference>